<dbReference type="PANTHER" id="PTHR35046">
    <property type="entry name" value="ZINC KNUCKLE (CCHC-TYPE) FAMILY PROTEIN"/>
    <property type="match status" value="1"/>
</dbReference>
<sequence>MVLNVLNAFVTFQCSNKRAMILMENGEIESDSSHGDTSTSSDLESQVMIPMLKGIFLWCHVKGNLCFVIIDGGSCVNVASERLQWLSECGALVVDRQVEVSFTIGKYEDKVLCNLVPMEATHLLLGRPWQYDRKVIHDGVTNRLTFVHMGRKVVLKPLSLKAIQED</sequence>
<protein>
    <submittedName>
        <fullName evidence="1">Uncharacterized protein</fullName>
    </submittedName>
</protein>
<name>A0A371GZG1_MUCPR</name>
<feature type="non-terminal residue" evidence="1">
    <location>
        <position position="1"/>
    </location>
</feature>
<comment type="caution">
    <text evidence="1">The sequence shown here is derived from an EMBL/GenBank/DDBJ whole genome shotgun (WGS) entry which is preliminary data.</text>
</comment>
<gene>
    <name evidence="1" type="ORF">CR513_21457</name>
</gene>
<dbReference type="PANTHER" id="PTHR35046:SF9">
    <property type="entry name" value="RNA-DIRECTED DNA POLYMERASE"/>
    <property type="match status" value="1"/>
</dbReference>
<evidence type="ECO:0000313" key="2">
    <source>
        <dbReference type="Proteomes" id="UP000257109"/>
    </source>
</evidence>
<dbReference type="Proteomes" id="UP000257109">
    <property type="component" value="Unassembled WGS sequence"/>
</dbReference>
<keyword evidence="2" id="KW-1185">Reference proteome</keyword>
<dbReference type="AlphaFoldDB" id="A0A371GZG1"/>
<dbReference type="EMBL" id="QJKJ01004008">
    <property type="protein sequence ID" value="RDX95948.1"/>
    <property type="molecule type" value="Genomic_DNA"/>
</dbReference>
<reference evidence="1" key="1">
    <citation type="submission" date="2018-05" db="EMBL/GenBank/DDBJ databases">
        <title>Draft genome of Mucuna pruriens seed.</title>
        <authorList>
            <person name="Nnadi N.E."/>
            <person name="Vos R."/>
            <person name="Hasami M.H."/>
            <person name="Devisetty U.K."/>
            <person name="Aguiy J.C."/>
        </authorList>
    </citation>
    <scope>NUCLEOTIDE SEQUENCE [LARGE SCALE GENOMIC DNA]</scope>
    <source>
        <strain evidence="1">JCA_2017</strain>
    </source>
</reference>
<organism evidence="1 2">
    <name type="scientific">Mucuna pruriens</name>
    <name type="common">Velvet bean</name>
    <name type="synonym">Dolichos pruriens</name>
    <dbReference type="NCBI Taxonomy" id="157652"/>
    <lineage>
        <taxon>Eukaryota</taxon>
        <taxon>Viridiplantae</taxon>
        <taxon>Streptophyta</taxon>
        <taxon>Embryophyta</taxon>
        <taxon>Tracheophyta</taxon>
        <taxon>Spermatophyta</taxon>
        <taxon>Magnoliopsida</taxon>
        <taxon>eudicotyledons</taxon>
        <taxon>Gunneridae</taxon>
        <taxon>Pentapetalae</taxon>
        <taxon>rosids</taxon>
        <taxon>fabids</taxon>
        <taxon>Fabales</taxon>
        <taxon>Fabaceae</taxon>
        <taxon>Papilionoideae</taxon>
        <taxon>50 kb inversion clade</taxon>
        <taxon>NPAAA clade</taxon>
        <taxon>indigoferoid/millettioid clade</taxon>
        <taxon>Phaseoleae</taxon>
        <taxon>Mucuna</taxon>
    </lineage>
</organism>
<dbReference type="CDD" id="cd00303">
    <property type="entry name" value="retropepsin_like"/>
    <property type="match status" value="1"/>
</dbReference>
<proteinExistence type="predicted"/>
<evidence type="ECO:0000313" key="1">
    <source>
        <dbReference type="EMBL" id="RDX95948.1"/>
    </source>
</evidence>
<dbReference type="OrthoDB" id="1747743at2759"/>
<accession>A0A371GZG1</accession>